<dbReference type="InterPro" id="IPR002192">
    <property type="entry name" value="PPDK_AMP/ATP-bd"/>
</dbReference>
<evidence type="ECO:0000259" key="12">
    <source>
        <dbReference type="Pfam" id="PF00391"/>
    </source>
</evidence>
<keyword evidence="7" id="KW-0547">Nucleotide-binding</keyword>
<evidence type="ECO:0000256" key="11">
    <source>
        <dbReference type="ARBA" id="ARBA00032883"/>
    </source>
</evidence>
<evidence type="ECO:0000256" key="9">
    <source>
        <dbReference type="ARBA" id="ARBA00022840"/>
    </source>
</evidence>
<feature type="domain" description="PEP-utilising enzyme mobile" evidence="12">
    <location>
        <begin position="424"/>
        <end position="505"/>
    </location>
</feature>
<dbReference type="Gene3D" id="3.30.1490.20">
    <property type="entry name" value="ATP-grasp fold, A domain"/>
    <property type="match status" value="1"/>
</dbReference>
<dbReference type="SUPFAM" id="SSF52009">
    <property type="entry name" value="Phosphohistidine domain"/>
    <property type="match status" value="1"/>
</dbReference>
<evidence type="ECO:0000256" key="2">
    <source>
        <dbReference type="ARBA" id="ARBA00007837"/>
    </source>
</evidence>
<dbReference type="SUPFAM" id="SSF51621">
    <property type="entry name" value="Phosphoenolpyruvate/pyruvate domain"/>
    <property type="match status" value="1"/>
</dbReference>
<evidence type="ECO:0000256" key="3">
    <source>
        <dbReference type="ARBA" id="ARBA00011994"/>
    </source>
</evidence>
<dbReference type="Pfam" id="PF02896">
    <property type="entry name" value="PEP-utilizers_C"/>
    <property type="match status" value="1"/>
</dbReference>
<proteinExistence type="inferred from homology"/>
<keyword evidence="10" id="KW-0460">Magnesium</keyword>
<evidence type="ECO:0000259" key="14">
    <source>
        <dbReference type="Pfam" id="PF02896"/>
    </source>
</evidence>
<sequence length="847" mass="89677">MQQDGTYTIAFDDPGEYDRDMLGGKGFGLVEMTRNGLRVPPGCVVSTHACRHYLNEGGLPASLAEEVLERLAQLERRTGKTFGTGPEPLLLSVRSGAPISMPGMMDTILNVGLGRSAAIALADATGDTRFMADVLFRFHCMYSETVLGGLDVPERAEFDEVFAELGTDSDAGTVYDKVWQWCQDRVVEDVGEAVPEEPRQQLLGAVEAVFRSWNTRRAVTYRDLHAIPHDLGTAVVVQSMVFGNLGADSGSGVAFTRNPVTGEPGLYGEFLSGSQGEDVVAGVRTPLPVQQMAETMPAVYEELAAVCARLESTHNDVMDIEFTVEHSHLYLLQVRAAKRTAQAALRIAADFVDEGIHSPGQALQAVTAEHIRHVQRPGFAPDEVAQARDDGRLLTTGVGAAPGQVSGRLTFDPSLAEERAKGGERVILVRHVTSPTDLHGMIAAAGTVTATGGSTSHAAVVARALGSTCVVGCSALEVDEQASTVRVGERVLRDGEPVSIDGGTGEVFTGELSTTEPAEEHTRLGELLTHAHSSADVDVLAKVTTPEQARRALAKGASGIVVGVDDVLAAAGLLAEVSKTLRGGGGRLDTARLESVLVEQFSALLAACPDVEVGVRALDVHADELAEVLDSTQAFVEHPQLALPLGEPELIKAQIRALATAAATVDGSTTPYLVVRNLTDPAEAAALRATRDELDESDRLVVGAYVTSPRGALLASEISAHSEMLWLEMRVMQATMFGIAPRHLLAREPLEGYVHSGLLGTDPRQQIDESVAPLLDSVAEAHANHPQCPAGVRLSAAVSEPVAATLYSHGFRRFSVDLDELAPCVLALGKAAFAESGTRREQATNGA</sequence>
<dbReference type="PANTHER" id="PTHR22931">
    <property type="entry name" value="PHOSPHOENOLPYRUVATE DIKINASE-RELATED"/>
    <property type="match status" value="1"/>
</dbReference>
<dbReference type="RefSeq" id="WP_308292219.1">
    <property type="nucleotide sequence ID" value="NZ_BAAALN010000005.1"/>
</dbReference>
<dbReference type="InterPro" id="IPR010121">
    <property type="entry name" value="Pyruvate_phosphate_dikinase"/>
</dbReference>
<evidence type="ECO:0000256" key="8">
    <source>
        <dbReference type="ARBA" id="ARBA00022777"/>
    </source>
</evidence>
<organism evidence="15 16">
    <name type="scientific">Prauserella halophila</name>
    <dbReference type="NCBI Taxonomy" id="185641"/>
    <lineage>
        <taxon>Bacteria</taxon>
        <taxon>Bacillati</taxon>
        <taxon>Actinomycetota</taxon>
        <taxon>Actinomycetes</taxon>
        <taxon>Pseudonocardiales</taxon>
        <taxon>Pseudonocardiaceae</taxon>
        <taxon>Prauserella</taxon>
    </lineage>
</organism>
<evidence type="ECO:0000313" key="16">
    <source>
        <dbReference type="Proteomes" id="UP001500653"/>
    </source>
</evidence>
<dbReference type="InterPro" id="IPR040442">
    <property type="entry name" value="Pyrv_kinase-like_dom_sf"/>
</dbReference>
<evidence type="ECO:0000313" key="15">
    <source>
        <dbReference type="EMBL" id="GAA1236015.1"/>
    </source>
</evidence>
<reference evidence="15 16" key="1">
    <citation type="journal article" date="2019" name="Int. J. Syst. Evol. Microbiol.">
        <title>The Global Catalogue of Microorganisms (GCM) 10K type strain sequencing project: providing services to taxonomists for standard genome sequencing and annotation.</title>
        <authorList>
            <consortium name="The Broad Institute Genomics Platform"/>
            <consortium name="The Broad Institute Genome Sequencing Center for Infectious Disease"/>
            <person name="Wu L."/>
            <person name="Ma J."/>
        </authorList>
    </citation>
    <scope>NUCLEOTIDE SEQUENCE [LARGE SCALE GENOMIC DNA]</scope>
    <source>
        <strain evidence="15 16">JCM 13023</strain>
    </source>
</reference>
<dbReference type="Gene3D" id="1.20.80.30">
    <property type="match status" value="1"/>
</dbReference>
<dbReference type="PANTHER" id="PTHR22931:SF9">
    <property type="entry name" value="PYRUVATE, PHOSPHATE DIKINASE 1, CHLOROPLASTIC"/>
    <property type="match status" value="1"/>
</dbReference>
<dbReference type="EMBL" id="BAAALN010000005">
    <property type="protein sequence ID" value="GAA1236015.1"/>
    <property type="molecule type" value="Genomic_DNA"/>
</dbReference>
<dbReference type="SUPFAM" id="SSF56059">
    <property type="entry name" value="Glutathione synthetase ATP-binding domain-like"/>
    <property type="match status" value="1"/>
</dbReference>
<dbReference type="EC" id="2.7.9.1" evidence="3"/>
<keyword evidence="16" id="KW-1185">Reference proteome</keyword>
<evidence type="ECO:0000256" key="4">
    <source>
        <dbReference type="ARBA" id="ARBA00020138"/>
    </source>
</evidence>
<dbReference type="Pfam" id="PF01326">
    <property type="entry name" value="PPDK_N"/>
    <property type="match status" value="1"/>
</dbReference>
<evidence type="ECO:0000256" key="5">
    <source>
        <dbReference type="ARBA" id="ARBA00022679"/>
    </source>
</evidence>
<comment type="cofactor">
    <cofactor evidence="1">
        <name>Mg(2+)</name>
        <dbReference type="ChEBI" id="CHEBI:18420"/>
    </cofactor>
</comment>
<keyword evidence="6" id="KW-0479">Metal-binding</keyword>
<keyword evidence="9" id="KW-0067">ATP-binding</keyword>
<keyword evidence="5" id="KW-0808">Transferase</keyword>
<dbReference type="Proteomes" id="UP001500653">
    <property type="component" value="Unassembled WGS sequence"/>
</dbReference>
<evidence type="ECO:0000256" key="7">
    <source>
        <dbReference type="ARBA" id="ARBA00022741"/>
    </source>
</evidence>
<evidence type="ECO:0000256" key="6">
    <source>
        <dbReference type="ARBA" id="ARBA00022723"/>
    </source>
</evidence>
<protein>
    <recommendedName>
        <fullName evidence="4">Pyruvate, phosphate dikinase</fullName>
        <ecNumber evidence="3">2.7.9.1</ecNumber>
    </recommendedName>
    <alternativeName>
        <fullName evidence="11">Pyruvate, orthophosphate dikinase</fullName>
    </alternativeName>
</protein>
<dbReference type="Gene3D" id="3.20.20.60">
    <property type="entry name" value="Phosphoenolpyruvate-binding domains"/>
    <property type="match status" value="1"/>
</dbReference>
<name>A0ABN1W5L4_9PSEU</name>
<dbReference type="Gene3D" id="1.10.189.10">
    <property type="entry name" value="Pyruvate Phosphate Dikinase, domain 2"/>
    <property type="match status" value="1"/>
</dbReference>
<dbReference type="Gene3D" id="3.50.30.10">
    <property type="entry name" value="Phosphohistidine domain"/>
    <property type="match status" value="1"/>
</dbReference>
<evidence type="ECO:0000259" key="13">
    <source>
        <dbReference type="Pfam" id="PF01326"/>
    </source>
</evidence>
<keyword evidence="15" id="KW-0670">Pyruvate</keyword>
<feature type="domain" description="PEP-utilising enzyme C-terminal" evidence="14">
    <location>
        <begin position="520"/>
        <end position="717"/>
    </location>
</feature>
<dbReference type="InterPro" id="IPR000121">
    <property type="entry name" value="PEP_util_C"/>
</dbReference>
<evidence type="ECO:0000256" key="1">
    <source>
        <dbReference type="ARBA" id="ARBA00001946"/>
    </source>
</evidence>
<dbReference type="PROSITE" id="PS00370">
    <property type="entry name" value="PEP_ENZYMES_PHOS_SITE"/>
    <property type="match status" value="1"/>
</dbReference>
<dbReference type="Pfam" id="PF00391">
    <property type="entry name" value="PEP-utilizers"/>
    <property type="match status" value="1"/>
</dbReference>
<accession>A0ABN1W5L4</accession>
<dbReference type="InterPro" id="IPR008279">
    <property type="entry name" value="PEP-util_enz_mobile_dom"/>
</dbReference>
<keyword evidence="8" id="KW-0418">Kinase</keyword>
<gene>
    <name evidence="15" type="primary">ppdK</name>
    <name evidence="15" type="ORF">GCM10009676_20150</name>
</gene>
<comment type="caution">
    <text evidence="15">The sequence shown here is derived from an EMBL/GenBank/DDBJ whole genome shotgun (WGS) entry which is preliminary data.</text>
</comment>
<dbReference type="InterPro" id="IPR013815">
    <property type="entry name" value="ATP_grasp_subdomain_1"/>
</dbReference>
<dbReference type="PIRSF" id="PIRSF000853">
    <property type="entry name" value="PPDK"/>
    <property type="match status" value="1"/>
</dbReference>
<dbReference type="Gene3D" id="3.30.470.20">
    <property type="entry name" value="ATP-grasp fold, B domain"/>
    <property type="match status" value="1"/>
</dbReference>
<evidence type="ECO:0000256" key="10">
    <source>
        <dbReference type="ARBA" id="ARBA00022842"/>
    </source>
</evidence>
<comment type="similarity">
    <text evidence="2">Belongs to the PEP-utilizing enzyme family.</text>
</comment>
<dbReference type="InterPro" id="IPR036637">
    <property type="entry name" value="Phosphohistidine_dom_sf"/>
</dbReference>
<dbReference type="NCBIfam" id="NF004531">
    <property type="entry name" value="PRK05878.1"/>
    <property type="match status" value="1"/>
</dbReference>
<dbReference type="InterPro" id="IPR018274">
    <property type="entry name" value="PEP_util_AS"/>
</dbReference>
<feature type="domain" description="Pyruvate phosphate dikinase AMP/ATP-binding" evidence="13">
    <location>
        <begin position="60"/>
        <end position="286"/>
    </location>
</feature>
<dbReference type="InterPro" id="IPR015813">
    <property type="entry name" value="Pyrv/PenolPyrv_kinase-like_dom"/>
</dbReference>